<reference evidence="1" key="1">
    <citation type="journal article" date="2015" name="Proc. Natl. Acad. Sci. U.S.A.">
        <title>Networks of energetic and metabolic interactions define dynamics in microbial communities.</title>
        <authorList>
            <person name="Embree M."/>
            <person name="Liu J.K."/>
            <person name="Al-Bassam M.M."/>
            <person name="Zengler K."/>
        </authorList>
    </citation>
    <scope>NUCLEOTIDE SEQUENCE</scope>
</reference>
<evidence type="ECO:0008006" key="2">
    <source>
        <dbReference type="Google" id="ProtNLM"/>
    </source>
</evidence>
<dbReference type="EMBL" id="LNQE01000565">
    <property type="protein sequence ID" value="KUG25964.1"/>
    <property type="molecule type" value="Genomic_DNA"/>
</dbReference>
<sequence length="185" mass="21271">MKAKQKLFLSAIIVFFFSCAGPSSLYEIDYPLLPDLTESKTTHLKVHIPRGWFTAEDNRKEIIDLWLIRDDYNASISFITINPDEETIKSSAKSILQKIEDYSRLNNKIAHQNKFIDLLKNEVFELNGREFRAYQFNGSGNLYRVVVFNYKGKYFESIASVKPGQSNETIAQIFSAQNSVLNSIK</sequence>
<proteinExistence type="predicted"/>
<dbReference type="AlphaFoldDB" id="A0A0W8FYS7"/>
<accession>A0A0W8FYS7</accession>
<gene>
    <name evidence="1" type="ORF">ASZ90_004214</name>
</gene>
<comment type="caution">
    <text evidence="1">The sequence shown here is derived from an EMBL/GenBank/DDBJ whole genome shotgun (WGS) entry which is preliminary data.</text>
</comment>
<name>A0A0W8FYS7_9ZZZZ</name>
<evidence type="ECO:0000313" key="1">
    <source>
        <dbReference type="EMBL" id="KUG25964.1"/>
    </source>
</evidence>
<dbReference type="PROSITE" id="PS51257">
    <property type="entry name" value="PROKAR_LIPOPROTEIN"/>
    <property type="match status" value="1"/>
</dbReference>
<protein>
    <recommendedName>
        <fullName evidence="2">Lipoprotein</fullName>
    </recommendedName>
</protein>
<organism evidence="1">
    <name type="scientific">hydrocarbon metagenome</name>
    <dbReference type="NCBI Taxonomy" id="938273"/>
    <lineage>
        <taxon>unclassified sequences</taxon>
        <taxon>metagenomes</taxon>
        <taxon>ecological metagenomes</taxon>
    </lineage>
</organism>